<dbReference type="EMBL" id="JAINUG010000095">
    <property type="protein sequence ID" value="KAJ8397819.1"/>
    <property type="molecule type" value="Genomic_DNA"/>
</dbReference>
<sequence>MPSAGLMQTKPRNLDCSPSLQRRKCPPHCANGPATLTKPVAAWSVFRLSGSVLGRPEREAHASHLGTPSQCSGETCPSGNGTLPCNSPDTGHARKLSFTSF</sequence>
<organism evidence="1 2">
    <name type="scientific">Aldrovandia affinis</name>
    <dbReference type="NCBI Taxonomy" id="143900"/>
    <lineage>
        <taxon>Eukaryota</taxon>
        <taxon>Metazoa</taxon>
        <taxon>Chordata</taxon>
        <taxon>Craniata</taxon>
        <taxon>Vertebrata</taxon>
        <taxon>Euteleostomi</taxon>
        <taxon>Actinopterygii</taxon>
        <taxon>Neopterygii</taxon>
        <taxon>Teleostei</taxon>
        <taxon>Notacanthiformes</taxon>
        <taxon>Halosauridae</taxon>
        <taxon>Aldrovandia</taxon>
    </lineage>
</organism>
<dbReference type="Proteomes" id="UP001221898">
    <property type="component" value="Unassembled WGS sequence"/>
</dbReference>
<reference evidence="1" key="1">
    <citation type="journal article" date="2023" name="Science">
        <title>Genome structures resolve the early diversification of teleost fishes.</title>
        <authorList>
            <person name="Parey E."/>
            <person name="Louis A."/>
            <person name="Montfort J."/>
            <person name="Bouchez O."/>
            <person name="Roques C."/>
            <person name="Iampietro C."/>
            <person name="Lluch J."/>
            <person name="Castinel A."/>
            <person name="Donnadieu C."/>
            <person name="Desvignes T."/>
            <person name="Floi Bucao C."/>
            <person name="Jouanno E."/>
            <person name="Wen M."/>
            <person name="Mejri S."/>
            <person name="Dirks R."/>
            <person name="Jansen H."/>
            <person name="Henkel C."/>
            <person name="Chen W.J."/>
            <person name="Zahm M."/>
            <person name="Cabau C."/>
            <person name="Klopp C."/>
            <person name="Thompson A.W."/>
            <person name="Robinson-Rechavi M."/>
            <person name="Braasch I."/>
            <person name="Lecointre G."/>
            <person name="Bobe J."/>
            <person name="Postlethwait J.H."/>
            <person name="Berthelot C."/>
            <person name="Roest Crollius H."/>
            <person name="Guiguen Y."/>
        </authorList>
    </citation>
    <scope>NUCLEOTIDE SEQUENCE</scope>
    <source>
        <strain evidence="1">NC1722</strain>
    </source>
</reference>
<gene>
    <name evidence="1" type="ORF">AAFF_G00435080</name>
</gene>
<evidence type="ECO:0000313" key="2">
    <source>
        <dbReference type="Proteomes" id="UP001221898"/>
    </source>
</evidence>
<protein>
    <submittedName>
        <fullName evidence="1">Uncharacterized protein</fullName>
    </submittedName>
</protein>
<comment type="caution">
    <text evidence="1">The sequence shown here is derived from an EMBL/GenBank/DDBJ whole genome shotgun (WGS) entry which is preliminary data.</text>
</comment>
<dbReference type="AlphaFoldDB" id="A0AAD7S8E9"/>
<name>A0AAD7S8E9_9TELE</name>
<proteinExistence type="predicted"/>
<evidence type="ECO:0000313" key="1">
    <source>
        <dbReference type="EMBL" id="KAJ8397819.1"/>
    </source>
</evidence>
<accession>A0AAD7S8E9</accession>
<keyword evidence="2" id="KW-1185">Reference proteome</keyword>